<dbReference type="GO" id="GO:0005730">
    <property type="term" value="C:nucleolus"/>
    <property type="evidence" value="ECO:0007669"/>
    <property type="project" value="UniProtKB-SubCell"/>
</dbReference>
<organism evidence="8 9">
    <name type="scientific">Torulaspora globosa</name>
    <dbReference type="NCBI Taxonomy" id="48254"/>
    <lineage>
        <taxon>Eukaryota</taxon>
        <taxon>Fungi</taxon>
        <taxon>Dikarya</taxon>
        <taxon>Ascomycota</taxon>
        <taxon>Saccharomycotina</taxon>
        <taxon>Saccharomycetes</taxon>
        <taxon>Saccharomycetales</taxon>
        <taxon>Saccharomycetaceae</taxon>
        <taxon>Torulaspora</taxon>
    </lineage>
</organism>
<protein>
    <submittedName>
        <fullName evidence="8">Uncharacterized protein</fullName>
    </submittedName>
</protein>
<dbReference type="GO" id="GO:0000177">
    <property type="term" value="C:cytoplasmic exosome (RNase complex)"/>
    <property type="evidence" value="ECO:0007669"/>
    <property type="project" value="UniProtKB-ARBA"/>
</dbReference>
<dbReference type="GO" id="GO:0016075">
    <property type="term" value="P:rRNA catabolic process"/>
    <property type="evidence" value="ECO:0007669"/>
    <property type="project" value="TreeGrafter"/>
</dbReference>
<dbReference type="GO" id="GO:0071028">
    <property type="term" value="P:nuclear mRNA surveillance"/>
    <property type="evidence" value="ECO:0007669"/>
    <property type="project" value="TreeGrafter"/>
</dbReference>
<name>A0A7H9HV34_9SACH</name>
<dbReference type="PANTHER" id="PTHR11953:SF1">
    <property type="entry name" value="EXOSOME COMPLEX COMPONENT RRP46"/>
    <property type="match status" value="1"/>
</dbReference>
<feature type="domain" description="Exoribonuclease phosphorolytic" evidence="7">
    <location>
        <begin position="130"/>
        <end position="198"/>
    </location>
</feature>
<dbReference type="InterPro" id="IPR050080">
    <property type="entry name" value="RNase_PH"/>
</dbReference>
<keyword evidence="3" id="KW-0698">rRNA processing</keyword>
<dbReference type="SUPFAM" id="SSF54211">
    <property type="entry name" value="Ribosomal protein S5 domain 2-like"/>
    <property type="match status" value="1"/>
</dbReference>
<dbReference type="Pfam" id="PF03725">
    <property type="entry name" value="RNase_PH_C"/>
    <property type="match status" value="1"/>
</dbReference>
<comment type="subcellular location">
    <subcellularLocation>
        <location evidence="1">Nucleus</location>
    </subcellularLocation>
</comment>
<evidence type="ECO:0000256" key="5">
    <source>
        <dbReference type="ARBA" id="ARBA00023242"/>
    </source>
</evidence>
<evidence type="ECO:0000259" key="7">
    <source>
        <dbReference type="Pfam" id="PF03725"/>
    </source>
</evidence>
<dbReference type="FunFam" id="3.30.230.70:FF:000027">
    <property type="entry name" value="Exosome complex component RRP46"/>
    <property type="match status" value="1"/>
</dbReference>
<gene>
    <name evidence="8" type="ORF">HG537_0D02230</name>
</gene>
<evidence type="ECO:0000256" key="1">
    <source>
        <dbReference type="ARBA" id="ARBA00004123"/>
    </source>
</evidence>
<dbReference type="PANTHER" id="PTHR11953">
    <property type="entry name" value="EXOSOME COMPLEX COMPONENT"/>
    <property type="match status" value="1"/>
</dbReference>
<dbReference type="InterPro" id="IPR001247">
    <property type="entry name" value="ExoRNase_PH_dom1"/>
</dbReference>
<keyword evidence="4" id="KW-0271">Exosome</keyword>
<evidence type="ECO:0000313" key="8">
    <source>
        <dbReference type="EMBL" id="QLQ80222.1"/>
    </source>
</evidence>
<evidence type="ECO:0000256" key="3">
    <source>
        <dbReference type="ARBA" id="ARBA00022552"/>
    </source>
</evidence>
<dbReference type="InterPro" id="IPR020568">
    <property type="entry name" value="Ribosomal_Su5_D2-typ_SF"/>
</dbReference>
<evidence type="ECO:0000256" key="2">
    <source>
        <dbReference type="ARBA" id="ARBA00006678"/>
    </source>
</evidence>
<accession>A0A7H9HV34</accession>
<dbReference type="GO" id="GO:0071051">
    <property type="term" value="P:poly(A)-dependent snoRNA 3'-end processing"/>
    <property type="evidence" value="ECO:0007669"/>
    <property type="project" value="TreeGrafter"/>
</dbReference>
<dbReference type="Proteomes" id="UP000510647">
    <property type="component" value="Chromosome 4"/>
</dbReference>
<evidence type="ECO:0000259" key="6">
    <source>
        <dbReference type="Pfam" id="PF01138"/>
    </source>
</evidence>
<comment type="similarity">
    <text evidence="2">Belongs to the RNase PH family.</text>
</comment>
<dbReference type="InterPro" id="IPR036345">
    <property type="entry name" value="ExoRNase_PH_dom2_sf"/>
</dbReference>
<dbReference type="SUPFAM" id="SSF55666">
    <property type="entry name" value="Ribonuclease PH domain 2-like"/>
    <property type="match status" value="1"/>
</dbReference>
<dbReference type="CDD" id="cd11372">
    <property type="entry name" value="RNase_PH_RRP46"/>
    <property type="match status" value="1"/>
</dbReference>
<dbReference type="GO" id="GO:0000176">
    <property type="term" value="C:nuclear exosome (RNase complex)"/>
    <property type="evidence" value="ECO:0007669"/>
    <property type="project" value="TreeGrafter"/>
</dbReference>
<dbReference type="AlphaFoldDB" id="A0A7H9HV34"/>
<reference evidence="8 9" key="1">
    <citation type="submission" date="2020-06" db="EMBL/GenBank/DDBJ databases">
        <title>The yeast mating-type switching endonuclease HO is a domesticated member of an unorthodox homing genetic element family.</title>
        <authorList>
            <person name="Coughlan A.Y."/>
            <person name="Lombardi L."/>
            <person name="Braun-Galleani S."/>
            <person name="Martos A.R."/>
            <person name="Galeote V."/>
            <person name="Bigey F."/>
            <person name="Dequin S."/>
            <person name="Byrne K.P."/>
            <person name="Wolfe K.H."/>
        </authorList>
    </citation>
    <scope>NUCLEOTIDE SEQUENCE [LARGE SCALE GENOMIC DNA]</scope>
    <source>
        <strain evidence="8 9">CBS2947</strain>
    </source>
</reference>
<dbReference type="GO" id="GO:0071038">
    <property type="term" value="P:TRAMP-dependent tRNA surveillance pathway"/>
    <property type="evidence" value="ECO:0007669"/>
    <property type="project" value="UniProtKB-ARBA"/>
</dbReference>
<dbReference type="Pfam" id="PF01138">
    <property type="entry name" value="RNase_PH"/>
    <property type="match status" value="1"/>
</dbReference>
<dbReference type="GO" id="GO:0000467">
    <property type="term" value="P:exonucleolytic trimming to generate mature 3'-end of 5.8S rRNA from tricistronic rRNA transcript (SSU-rRNA, 5.8S rRNA, LSU-rRNA)"/>
    <property type="evidence" value="ECO:0007669"/>
    <property type="project" value="UniProtKB-ARBA"/>
</dbReference>
<dbReference type="GO" id="GO:0003723">
    <property type="term" value="F:RNA binding"/>
    <property type="evidence" value="ECO:0007669"/>
    <property type="project" value="TreeGrafter"/>
</dbReference>
<proteinExistence type="inferred from homology"/>
<dbReference type="OrthoDB" id="27298at2759"/>
<dbReference type="InterPro" id="IPR015847">
    <property type="entry name" value="ExoRNase_PH_dom2"/>
</dbReference>
<sequence length="227" mass="24977">MMATLGLLTNVDGSSQFEWQDTKVLCSVTGPIEPKARQELPTRLALEVVVRPARGVPNTREKLIEDRLRGVLTPLIVCEKYPRQLCQITCQILEAGENESEFAVKELSCCVNAAFLALLDAQVALHSFCASVSLAVLKESHELVVSPTDEQLRVSLSTHTLALELVAGAKSVQSVLLLDSNGDFSEDDLFKVLQLGEQSCLELAQFLRKTIAEKIKNELVRTELIES</sequence>
<dbReference type="Gene3D" id="3.30.230.70">
    <property type="entry name" value="GHMP Kinase, N-terminal domain"/>
    <property type="match status" value="1"/>
</dbReference>
<dbReference type="GO" id="GO:0034475">
    <property type="term" value="P:U4 snRNA 3'-end processing"/>
    <property type="evidence" value="ECO:0007669"/>
    <property type="project" value="TreeGrafter"/>
</dbReference>
<feature type="domain" description="Exoribonuclease phosphorolytic" evidence="6">
    <location>
        <begin position="3"/>
        <end position="123"/>
    </location>
</feature>
<evidence type="ECO:0000313" key="9">
    <source>
        <dbReference type="Proteomes" id="UP000510647"/>
    </source>
</evidence>
<dbReference type="EMBL" id="CP059270">
    <property type="protein sequence ID" value="QLQ80222.1"/>
    <property type="molecule type" value="Genomic_DNA"/>
</dbReference>
<dbReference type="InterPro" id="IPR027408">
    <property type="entry name" value="PNPase/RNase_PH_dom_sf"/>
</dbReference>
<keyword evidence="5" id="KW-0539">Nucleus</keyword>
<evidence type="ECO:0000256" key="4">
    <source>
        <dbReference type="ARBA" id="ARBA00022835"/>
    </source>
</evidence>
<keyword evidence="9" id="KW-1185">Reference proteome</keyword>